<evidence type="ECO:0000256" key="3">
    <source>
        <dbReference type="ARBA" id="ARBA00022989"/>
    </source>
</evidence>
<dbReference type="InterPro" id="IPR000537">
    <property type="entry name" value="UbiA_prenyltransferase"/>
</dbReference>
<dbReference type="Proteomes" id="UP000231214">
    <property type="component" value="Unassembled WGS sequence"/>
</dbReference>
<keyword evidence="3 5" id="KW-1133">Transmembrane helix</keyword>
<feature type="transmembrane region" description="Helical" evidence="5">
    <location>
        <begin position="156"/>
        <end position="175"/>
    </location>
</feature>
<feature type="transmembrane region" description="Helical" evidence="5">
    <location>
        <begin position="182"/>
        <end position="202"/>
    </location>
</feature>
<evidence type="ECO:0000256" key="4">
    <source>
        <dbReference type="ARBA" id="ARBA00023136"/>
    </source>
</evidence>
<dbReference type="GO" id="GO:0016020">
    <property type="term" value="C:membrane"/>
    <property type="evidence" value="ECO:0007669"/>
    <property type="project" value="UniProtKB-SubCell"/>
</dbReference>
<dbReference type="GO" id="GO:0016757">
    <property type="term" value="F:glycosyltransferase activity"/>
    <property type="evidence" value="ECO:0007669"/>
    <property type="project" value="UniProtKB-KW"/>
</dbReference>
<feature type="transmembrane region" description="Helical" evidence="5">
    <location>
        <begin position="88"/>
        <end position="110"/>
    </location>
</feature>
<feature type="transmembrane region" description="Helical" evidence="5">
    <location>
        <begin position="131"/>
        <end position="150"/>
    </location>
</feature>
<dbReference type="EMBL" id="PEZK01000019">
    <property type="protein sequence ID" value="PIU02288.1"/>
    <property type="molecule type" value="Genomic_DNA"/>
</dbReference>
<gene>
    <name evidence="6" type="ORF">COT66_01095</name>
</gene>
<sequence>MALGETANRNFLLARDGRLGKLSFRFAPPAKVVYNGDVSRFNRRFIIVVQLLFQLVRSIRPRQALKNLSLLAPLIFSGNLLIPQKLLLSLWAIFIFTILTSSVYLINDLADLEQDKMHPFKKNRPLASGKLPIPIAVFAMIISLVTALYLAYLHSFFFFLSLIAYLALQLIYTFYLKNIIILDVLAIASGFVVRVYAGAFAINVHMEVWFLLCVISLALFLATGKRRAELAMLNEQVAPKYRKTLSFYTPDLLDAYLAMFANSAWLAYALFTFFAPPVPTQHLKLLTFLPMTLAGISKLLMLTVPIVIFGIMRYMMVVYQGSRAEVPERVLLSDKALLGSVSLWGILVVMIIYGF</sequence>
<keyword evidence="2 5" id="KW-0812">Transmembrane</keyword>
<reference evidence="7" key="1">
    <citation type="submission" date="2017-09" db="EMBL/GenBank/DDBJ databases">
        <title>Depth-based differentiation of microbial function through sediment-hosted aquifers and enrichment of novel symbionts in the deep terrestrial subsurface.</title>
        <authorList>
            <person name="Probst A.J."/>
            <person name="Ladd B."/>
            <person name="Jarett J.K."/>
            <person name="Geller-Mcgrath D.E."/>
            <person name="Sieber C.M.K."/>
            <person name="Emerson J.B."/>
            <person name="Anantharaman K."/>
            <person name="Thomas B.C."/>
            <person name="Malmstrom R."/>
            <person name="Stieglmeier M."/>
            <person name="Klingl A."/>
            <person name="Woyke T."/>
            <person name="Ryan C.M."/>
            <person name="Banfield J.F."/>
        </authorList>
    </citation>
    <scope>NUCLEOTIDE SEQUENCE [LARGE SCALE GENOMIC DNA]</scope>
</reference>
<feature type="transmembrane region" description="Helical" evidence="5">
    <location>
        <begin position="252"/>
        <end position="275"/>
    </location>
</feature>
<evidence type="ECO:0000256" key="1">
    <source>
        <dbReference type="ARBA" id="ARBA00004141"/>
    </source>
</evidence>
<evidence type="ECO:0000313" key="6">
    <source>
        <dbReference type="EMBL" id="PIU02288.1"/>
    </source>
</evidence>
<keyword evidence="4 5" id="KW-0472">Membrane</keyword>
<keyword evidence="6" id="KW-0808">Transferase</keyword>
<dbReference type="Gene3D" id="1.10.357.140">
    <property type="entry name" value="UbiA prenyltransferase"/>
    <property type="match status" value="1"/>
</dbReference>
<comment type="caution">
    <text evidence="6">The sequence shown here is derived from an EMBL/GenBank/DDBJ whole genome shotgun (WGS) entry which is preliminary data.</text>
</comment>
<comment type="subcellular location">
    <subcellularLocation>
        <location evidence="1">Membrane</location>
        <topology evidence="1">Multi-pass membrane protein</topology>
    </subcellularLocation>
</comment>
<feature type="transmembrane region" description="Helical" evidence="5">
    <location>
        <begin position="208"/>
        <end position="224"/>
    </location>
</feature>
<dbReference type="Pfam" id="PF01040">
    <property type="entry name" value="UbiA"/>
    <property type="match status" value="1"/>
</dbReference>
<dbReference type="CDD" id="cd13963">
    <property type="entry name" value="PT_UbiA_2"/>
    <property type="match status" value="1"/>
</dbReference>
<feature type="transmembrane region" description="Helical" evidence="5">
    <location>
        <begin position="64"/>
        <end position="82"/>
    </location>
</feature>
<accession>A0A2M6XBB1</accession>
<evidence type="ECO:0000256" key="5">
    <source>
        <dbReference type="SAM" id="Phobius"/>
    </source>
</evidence>
<evidence type="ECO:0000256" key="2">
    <source>
        <dbReference type="ARBA" id="ARBA00022692"/>
    </source>
</evidence>
<name>A0A2M6XBB1_9BACT</name>
<protein>
    <submittedName>
        <fullName evidence="6">Decaprenyl-phosphate phosphoribosyltransferase</fullName>
    </submittedName>
</protein>
<proteinExistence type="predicted"/>
<organism evidence="6 7">
    <name type="scientific">Candidatus Shapirobacteria bacterium CG09_land_8_20_14_0_10_49_15</name>
    <dbReference type="NCBI Taxonomy" id="1974482"/>
    <lineage>
        <taxon>Bacteria</taxon>
        <taxon>Candidatus Shapironibacteriota</taxon>
    </lineage>
</organism>
<evidence type="ECO:0000313" key="7">
    <source>
        <dbReference type="Proteomes" id="UP000231214"/>
    </source>
</evidence>
<dbReference type="AlphaFoldDB" id="A0A2M6XBB1"/>
<feature type="transmembrane region" description="Helical" evidence="5">
    <location>
        <begin position="336"/>
        <end position="354"/>
    </location>
</feature>
<feature type="transmembrane region" description="Helical" evidence="5">
    <location>
        <begin position="295"/>
        <end position="315"/>
    </location>
</feature>
<dbReference type="GO" id="GO:0016765">
    <property type="term" value="F:transferase activity, transferring alkyl or aryl (other than methyl) groups"/>
    <property type="evidence" value="ECO:0007669"/>
    <property type="project" value="InterPro"/>
</dbReference>
<dbReference type="InterPro" id="IPR044878">
    <property type="entry name" value="UbiA_sf"/>
</dbReference>
<keyword evidence="6" id="KW-0328">Glycosyltransferase</keyword>